<keyword evidence="2" id="KW-0812">Transmembrane</keyword>
<dbReference type="SMART" id="SM00233">
    <property type="entry name" value="PH"/>
    <property type="match status" value="1"/>
</dbReference>
<dbReference type="CDD" id="cd00821">
    <property type="entry name" value="PH"/>
    <property type="match status" value="1"/>
</dbReference>
<organism evidence="4 5">
    <name type="scientific">Tetrahymena thermophila (strain SB210)</name>
    <dbReference type="NCBI Taxonomy" id="312017"/>
    <lineage>
        <taxon>Eukaryota</taxon>
        <taxon>Sar</taxon>
        <taxon>Alveolata</taxon>
        <taxon>Ciliophora</taxon>
        <taxon>Intramacronucleata</taxon>
        <taxon>Oligohymenophorea</taxon>
        <taxon>Hymenostomatida</taxon>
        <taxon>Tetrahymenina</taxon>
        <taxon>Tetrahymenidae</taxon>
        <taxon>Tetrahymena</taxon>
    </lineage>
</organism>
<dbReference type="SUPFAM" id="SSF54001">
    <property type="entry name" value="Cysteine proteinases"/>
    <property type="match status" value="1"/>
</dbReference>
<dbReference type="InterPro" id="IPR024453">
    <property type="entry name" value="Peptidase_C92"/>
</dbReference>
<dbReference type="InParanoid" id="Q24CH1"/>
<dbReference type="GeneID" id="7843927"/>
<dbReference type="InterPro" id="IPR001849">
    <property type="entry name" value="PH_domain"/>
</dbReference>
<dbReference type="Pfam" id="PF05708">
    <property type="entry name" value="Peptidase_C92"/>
    <property type="match status" value="1"/>
</dbReference>
<dbReference type="PROSITE" id="PS50003">
    <property type="entry name" value="PH_DOMAIN"/>
    <property type="match status" value="1"/>
</dbReference>
<evidence type="ECO:0000256" key="1">
    <source>
        <dbReference type="SAM" id="MobiDB-lite"/>
    </source>
</evidence>
<dbReference type="AlphaFoldDB" id="Q24CH1"/>
<protein>
    <submittedName>
        <fullName evidence="4">PH domain protein</fullName>
    </submittedName>
</protein>
<feature type="domain" description="PH" evidence="3">
    <location>
        <begin position="201"/>
        <end position="305"/>
    </location>
</feature>
<dbReference type="RefSeq" id="XP_001025734.2">
    <property type="nucleotide sequence ID" value="XM_001025734.2"/>
</dbReference>
<evidence type="ECO:0000313" key="5">
    <source>
        <dbReference type="Proteomes" id="UP000009168"/>
    </source>
</evidence>
<reference evidence="5" key="1">
    <citation type="journal article" date="2006" name="PLoS Biol.">
        <title>Macronuclear genome sequence of the ciliate Tetrahymena thermophila, a model eukaryote.</title>
        <authorList>
            <person name="Eisen J.A."/>
            <person name="Coyne R.S."/>
            <person name="Wu M."/>
            <person name="Wu D."/>
            <person name="Thiagarajan M."/>
            <person name="Wortman J.R."/>
            <person name="Badger J.H."/>
            <person name="Ren Q."/>
            <person name="Amedeo P."/>
            <person name="Jones K.M."/>
            <person name="Tallon L.J."/>
            <person name="Delcher A.L."/>
            <person name="Salzberg S.L."/>
            <person name="Silva J.C."/>
            <person name="Haas B.J."/>
            <person name="Majoros W.H."/>
            <person name="Farzad M."/>
            <person name="Carlton J.M."/>
            <person name="Smith R.K. Jr."/>
            <person name="Garg J."/>
            <person name="Pearlman R.E."/>
            <person name="Karrer K.M."/>
            <person name="Sun L."/>
            <person name="Manning G."/>
            <person name="Elde N.C."/>
            <person name="Turkewitz A.P."/>
            <person name="Asai D.J."/>
            <person name="Wilkes D.E."/>
            <person name="Wang Y."/>
            <person name="Cai H."/>
            <person name="Collins K."/>
            <person name="Stewart B.A."/>
            <person name="Lee S.R."/>
            <person name="Wilamowska K."/>
            <person name="Weinberg Z."/>
            <person name="Ruzzo W.L."/>
            <person name="Wloga D."/>
            <person name="Gaertig J."/>
            <person name="Frankel J."/>
            <person name="Tsao C.-C."/>
            <person name="Gorovsky M.A."/>
            <person name="Keeling P.J."/>
            <person name="Waller R.F."/>
            <person name="Patron N.J."/>
            <person name="Cherry J.M."/>
            <person name="Stover N.A."/>
            <person name="Krieger C.J."/>
            <person name="del Toro C."/>
            <person name="Ryder H.F."/>
            <person name="Williamson S.C."/>
            <person name="Barbeau R.A."/>
            <person name="Hamilton E.P."/>
            <person name="Orias E."/>
        </authorList>
    </citation>
    <scope>NUCLEOTIDE SEQUENCE [LARGE SCALE GENOMIC DNA]</scope>
    <source>
        <strain evidence="5">SB210</strain>
    </source>
</reference>
<feature type="region of interest" description="Disordered" evidence="1">
    <location>
        <begin position="166"/>
        <end position="199"/>
    </location>
</feature>
<dbReference type="Proteomes" id="UP000009168">
    <property type="component" value="Unassembled WGS sequence"/>
</dbReference>
<evidence type="ECO:0000313" key="4">
    <source>
        <dbReference type="EMBL" id="EAS05489.2"/>
    </source>
</evidence>
<feature type="transmembrane region" description="Helical" evidence="2">
    <location>
        <begin position="20"/>
        <end position="42"/>
    </location>
</feature>
<dbReference type="Pfam" id="PF00169">
    <property type="entry name" value="PH"/>
    <property type="match status" value="1"/>
</dbReference>
<dbReference type="PANTHER" id="PTHR47112:SF1">
    <property type="entry name" value="PX DOMAIN-CONTAINING PROTEIN"/>
    <property type="match status" value="1"/>
</dbReference>
<dbReference type="InterPro" id="IPR038765">
    <property type="entry name" value="Papain-like_cys_pep_sf"/>
</dbReference>
<keyword evidence="2" id="KW-0472">Membrane</keyword>
<proteinExistence type="predicted"/>
<evidence type="ECO:0000256" key="2">
    <source>
        <dbReference type="SAM" id="Phobius"/>
    </source>
</evidence>
<accession>Q24CH1</accession>
<evidence type="ECO:0000259" key="3">
    <source>
        <dbReference type="PROSITE" id="PS50003"/>
    </source>
</evidence>
<dbReference type="HOGENOM" id="CLU_591216_0_0_1"/>
<dbReference type="Gene3D" id="3.90.1720.10">
    <property type="entry name" value="endopeptidase domain like (from Nostoc punctiforme)"/>
    <property type="match status" value="1"/>
</dbReference>
<dbReference type="PANTHER" id="PTHR47112">
    <property type="entry name" value="PX DOMAIN-CONTAINING PROTEIN"/>
    <property type="match status" value="1"/>
</dbReference>
<dbReference type="OrthoDB" id="285745at2759"/>
<dbReference type="KEGG" id="tet:TTHERM_00930700"/>
<keyword evidence="5" id="KW-1185">Reference proteome</keyword>
<dbReference type="SUPFAM" id="SSF50729">
    <property type="entry name" value="PH domain-like"/>
    <property type="match status" value="1"/>
</dbReference>
<keyword evidence="2" id="KW-1133">Transmembrane helix</keyword>
<dbReference type="InterPro" id="IPR011993">
    <property type="entry name" value="PH-like_dom_sf"/>
</dbReference>
<name>Q24CH1_TETTS</name>
<sequence length="531" mass="63068">MLILSYQFQQKIFIKFLLRLILFLFFQKNLIIQIRFLFLLIANQIKLKMEDKNQADKDAEEEQLKADIKNLMFNKQHHAKNFFLSDSVDIIIRKNIIKLIEQELEMLQQGNIQDIVQNIDQENKKEMIENELKNAMKNQKGPMEQRKSQILRSQWIMNTVRSNNKTQQLDLEQDEQEQESNQDKKRSKGSIESIESEDEDQNIIQGKLMKKNDGLLKRWKKYFCTLNDEKFCIYEEKKDNKNQLDYDLQLCINFQHLSCEIEKIEKKNQIVITIKNQKKKFKLKESPDSEKKLEEWFSRIKQVIEDNKQIRSKQNIKPDKASQYIKSDIINEEEFLQIAKTGDILLFKTNNFNAKLQRATTISNYDHVGIVIKLKDNVVRVFDAQLEDGVSIQEWNYFIKINDLFEKVVLRQLNYDKLKTVLPDFYQFVLSSLGQKYDISVSKLMKKRSSVLNDASREDGYFCSELAAKSFKVLGLINPNKSSCQYWPRSFSEQYESELNLYEGVKLDKERPILLNRHIFHDVQQENEKSD</sequence>
<dbReference type="EMBL" id="GG662368">
    <property type="protein sequence ID" value="EAS05489.2"/>
    <property type="molecule type" value="Genomic_DNA"/>
</dbReference>
<dbReference type="Gene3D" id="2.30.29.30">
    <property type="entry name" value="Pleckstrin-homology domain (PH domain)/Phosphotyrosine-binding domain (PTB)"/>
    <property type="match status" value="1"/>
</dbReference>
<feature type="compositionally biased region" description="Acidic residues" evidence="1">
    <location>
        <begin position="171"/>
        <end position="180"/>
    </location>
</feature>
<gene>
    <name evidence="4" type="ORF">TTHERM_00930700</name>
</gene>